<comment type="caution">
    <text evidence="3">The sequence shown here is derived from an EMBL/GenBank/DDBJ whole genome shotgun (WGS) entry which is preliminary data.</text>
</comment>
<dbReference type="Pfam" id="PF25485">
    <property type="entry name" value="DUF7908"/>
    <property type="match status" value="1"/>
</dbReference>
<evidence type="ECO:0000259" key="2">
    <source>
        <dbReference type="Pfam" id="PF25485"/>
    </source>
</evidence>
<dbReference type="PANTHER" id="PTHR24023">
    <property type="entry name" value="COLLAGEN ALPHA"/>
    <property type="match status" value="1"/>
</dbReference>
<feature type="region of interest" description="Disordered" evidence="1">
    <location>
        <begin position="293"/>
        <end position="324"/>
    </location>
</feature>
<dbReference type="EMBL" id="VXIT01000004">
    <property type="protein sequence ID" value="KAA6413365.1"/>
    <property type="molecule type" value="Genomic_DNA"/>
</dbReference>
<proteinExistence type="predicted"/>
<dbReference type="Proteomes" id="UP000324767">
    <property type="component" value="Unassembled WGS sequence"/>
</dbReference>
<accession>A0A5M8PXB0</accession>
<evidence type="ECO:0000313" key="4">
    <source>
        <dbReference type="Proteomes" id="UP000324767"/>
    </source>
</evidence>
<dbReference type="GO" id="GO:0030020">
    <property type="term" value="F:extracellular matrix structural constituent conferring tensile strength"/>
    <property type="evidence" value="ECO:0007669"/>
    <property type="project" value="TreeGrafter"/>
</dbReference>
<dbReference type="GO" id="GO:0031012">
    <property type="term" value="C:extracellular matrix"/>
    <property type="evidence" value="ECO:0007669"/>
    <property type="project" value="TreeGrafter"/>
</dbReference>
<feature type="domain" description="DUF7908" evidence="2">
    <location>
        <begin position="107"/>
        <end position="181"/>
    </location>
</feature>
<dbReference type="PANTHER" id="PTHR24023:SF1095">
    <property type="entry name" value="EGF-LIKE DOMAIN-CONTAINING PROTEIN"/>
    <property type="match status" value="1"/>
</dbReference>
<feature type="region of interest" description="Disordered" evidence="1">
    <location>
        <begin position="171"/>
        <end position="259"/>
    </location>
</feature>
<organism evidence="3 4">
    <name type="scientific">Lasallia pustulata</name>
    <dbReference type="NCBI Taxonomy" id="136370"/>
    <lineage>
        <taxon>Eukaryota</taxon>
        <taxon>Fungi</taxon>
        <taxon>Dikarya</taxon>
        <taxon>Ascomycota</taxon>
        <taxon>Pezizomycotina</taxon>
        <taxon>Lecanoromycetes</taxon>
        <taxon>OSLEUM clade</taxon>
        <taxon>Umbilicariomycetidae</taxon>
        <taxon>Umbilicariales</taxon>
        <taxon>Umbilicariaceae</taxon>
        <taxon>Lasallia</taxon>
    </lineage>
</organism>
<protein>
    <recommendedName>
        <fullName evidence="2">DUF7908 domain-containing protein</fullName>
    </recommendedName>
</protein>
<dbReference type="InterPro" id="IPR057230">
    <property type="entry name" value="DUF7908"/>
</dbReference>
<dbReference type="GO" id="GO:0030198">
    <property type="term" value="P:extracellular matrix organization"/>
    <property type="evidence" value="ECO:0007669"/>
    <property type="project" value="TreeGrafter"/>
</dbReference>
<dbReference type="AlphaFoldDB" id="A0A5M8PXB0"/>
<dbReference type="Pfam" id="PF01391">
    <property type="entry name" value="Collagen"/>
    <property type="match status" value="1"/>
</dbReference>
<reference evidence="3 4" key="1">
    <citation type="submission" date="2019-09" db="EMBL/GenBank/DDBJ databases">
        <title>The hologenome of the rock-dwelling lichen Lasallia pustulata.</title>
        <authorList>
            <person name="Greshake Tzovaras B."/>
            <person name="Segers F."/>
            <person name="Bicker A."/>
            <person name="Dal Grande F."/>
            <person name="Otte J."/>
            <person name="Hankeln T."/>
            <person name="Schmitt I."/>
            <person name="Ebersberger I."/>
        </authorList>
    </citation>
    <scope>NUCLEOTIDE SEQUENCE [LARGE SCALE GENOMIC DNA]</scope>
    <source>
        <strain evidence="3">A1-1</strain>
    </source>
</reference>
<dbReference type="OrthoDB" id="3563678at2759"/>
<dbReference type="InterPro" id="IPR050149">
    <property type="entry name" value="Collagen_superfamily"/>
</dbReference>
<name>A0A5M8PXB0_9LECA</name>
<evidence type="ECO:0000256" key="1">
    <source>
        <dbReference type="SAM" id="MobiDB-lite"/>
    </source>
</evidence>
<gene>
    <name evidence="3" type="ORF">FRX48_03111</name>
</gene>
<evidence type="ECO:0000313" key="3">
    <source>
        <dbReference type="EMBL" id="KAA6413365.1"/>
    </source>
</evidence>
<dbReference type="InterPro" id="IPR008160">
    <property type="entry name" value="Collagen"/>
</dbReference>
<feature type="compositionally biased region" description="Low complexity" evidence="1">
    <location>
        <begin position="302"/>
        <end position="322"/>
    </location>
</feature>
<sequence length="405" mass="41252">MPERSKDWREEVEVEVEAGVDWEAGGEVCQVMLEMGKFPKGRKEAPEMSRQVVQWQNKSFAVNTDLTITVDNAPTSLDFTTTYTERSTVVKTAANGATSGSIIPNLPFILAFETIGSKEQRRGSAIVYFVGANVVSTASYTNAVTYTLVGGQLFTQVNGTTQQLSSDGLSLHQTFRPSGAQGVAGPSGPSGAQGVVGPSGPSGAQGVAGPSGAQGKPGPSGASGVQGVAGPSGPSGAQGVAGPSGPSGAQGVIGPSGPAVRRVCRDRVGRRVCRDRAGPAGCRAWRDRAGPAGRRVWRDRAGPGAQGAVGPSGPSGPSGVQSMAGPSGLCGAQGVAGVTGVACPSGPSRGPSATDATGIAFAYLSVVSVSDYVNCGDRSAMLQYLQLSELRIHWYGRQRCCIRGL</sequence>